<accession>A0A4Y2PU26</accession>
<sequence length="348" mass="40012">MAFKEYRNPCKNSITHEFDIERFAYDVFAYMLRICGFPEEKIPISCLKENIYIEDDFVMNVGLSALPIALYMRDEWRLTFEEIFGESGNIDILEIQNCLESFIAYSDELEEEDTLSKIQFSLALYNEYTLFLNSTGIETFDSLPKLWSRLCKELVAQSEDFDPTLESSLTMCPDVSELWISNFIRNFAVPYGSSNDVSDRFSLHTLECHAENDTFPEDTSAEGVIDVAPEESVVRPSDISDEVTVTIFLEGSTSELNYIPCRWYSPVSSGQLQIPEENALVETRAHGRHTNGLTYVLQQCLKGRKRRRSQKLEVEDAFEKINLEKENISPENRDAKRRRKISGKDTPV</sequence>
<gene>
    <name evidence="2" type="ORF">AVEN_40474_1</name>
</gene>
<keyword evidence="3" id="KW-1185">Reference proteome</keyword>
<comment type="caution">
    <text evidence="2">The sequence shown here is derived from an EMBL/GenBank/DDBJ whole genome shotgun (WGS) entry which is preliminary data.</text>
</comment>
<reference evidence="2 3" key="1">
    <citation type="journal article" date="2019" name="Sci. Rep.">
        <title>Orb-weaving spider Araneus ventricosus genome elucidates the spidroin gene catalogue.</title>
        <authorList>
            <person name="Kono N."/>
            <person name="Nakamura H."/>
            <person name="Ohtoshi R."/>
            <person name="Moran D.A.P."/>
            <person name="Shinohara A."/>
            <person name="Yoshida Y."/>
            <person name="Fujiwara M."/>
            <person name="Mori M."/>
            <person name="Tomita M."/>
            <person name="Arakawa K."/>
        </authorList>
    </citation>
    <scope>NUCLEOTIDE SEQUENCE [LARGE SCALE GENOMIC DNA]</scope>
</reference>
<evidence type="ECO:0000313" key="2">
    <source>
        <dbReference type="EMBL" id="GBN53636.1"/>
    </source>
</evidence>
<dbReference type="AlphaFoldDB" id="A0A4Y2PU26"/>
<dbReference type="Proteomes" id="UP000499080">
    <property type="component" value="Unassembled WGS sequence"/>
</dbReference>
<protein>
    <submittedName>
        <fullName evidence="2">Uncharacterized protein</fullName>
    </submittedName>
</protein>
<proteinExistence type="predicted"/>
<feature type="region of interest" description="Disordered" evidence="1">
    <location>
        <begin position="327"/>
        <end position="348"/>
    </location>
</feature>
<organism evidence="2 3">
    <name type="scientific">Araneus ventricosus</name>
    <name type="common">Orbweaver spider</name>
    <name type="synonym">Epeira ventricosa</name>
    <dbReference type="NCBI Taxonomy" id="182803"/>
    <lineage>
        <taxon>Eukaryota</taxon>
        <taxon>Metazoa</taxon>
        <taxon>Ecdysozoa</taxon>
        <taxon>Arthropoda</taxon>
        <taxon>Chelicerata</taxon>
        <taxon>Arachnida</taxon>
        <taxon>Araneae</taxon>
        <taxon>Araneomorphae</taxon>
        <taxon>Entelegynae</taxon>
        <taxon>Araneoidea</taxon>
        <taxon>Araneidae</taxon>
        <taxon>Araneus</taxon>
    </lineage>
</organism>
<evidence type="ECO:0000313" key="3">
    <source>
        <dbReference type="Proteomes" id="UP000499080"/>
    </source>
</evidence>
<dbReference type="EMBL" id="BGPR01011923">
    <property type="protein sequence ID" value="GBN53636.1"/>
    <property type="molecule type" value="Genomic_DNA"/>
</dbReference>
<evidence type="ECO:0000256" key="1">
    <source>
        <dbReference type="SAM" id="MobiDB-lite"/>
    </source>
</evidence>
<name>A0A4Y2PU26_ARAVE</name>